<dbReference type="InterPro" id="IPR027417">
    <property type="entry name" value="P-loop_NTPase"/>
</dbReference>
<comment type="caution">
    <text evidence="2">The sequence shown here is derived from an EMBL/GenBank/DDBJ whole genome shotgun (WGS) entry which is preliminary data.</text>
</comment>
<accession>A0A1V4AXC7</accession>
<evidence type="ECO:0000259" key="1">
    <source>
        <dbReference type="Pfam" id="PF13614"/>
    </source>
</evidence>
<dbReference type="InterPro" id="IPR025669">
    <property type="entry name" value="AAA_dom"/>
</dbReference>
<name>A0A1V4AXC7_9BACT</name>
<dbReference type="Gene3D" id="3.40.50.300">
    <property type="entry name" value="P-loop containing nucleotide triphosphate hydrolases"/>
    <property type="match status" value="1"/>
</dbReference>
<proteinExistence type="predicted"/>
<gene>
    <name evidence="2" type="ORF">AYP45_01290</name>
</gene>
<dbReference type="CDD" id="cd02042">
    <property type="entry name" value="ParAB_family"/>
    <property type="match status" value="1"/>
</dbReference>
<dbReference type="AlphaFoldDB" id="A0A1V4AXC7"/>
<feature type="domain" description="AAA" evidence="1">
    <location>
        <begin position="166"/>
        <end position="235"/>
    </location>
</feature>
<dbReference type="Pfam" id="PF13614">
    <property type="entry name" value="AAA_31"/>
    <property type="match status" value="2"/>
</dbReference>
<evidence type="ECO:0000313" key="3">
    <source>
        <dbReference type="Proteomes" id="UP000189681"/>
    </source>
</evidence>
<evidence type="ECO:0000313" key="2">
    <source>
        <dbReference type="EMBL" id="OOP57794.1"/>
    </source>
</evidence>
<sequence>MAKVISFINYKGGVGKTTTTYHIGCALARFHQKKVLLIDTDPQTNLTFLCTIPERWEKFKREQGTVSNLFHAYLNNTLDTFDINTILWKFPLRIGVHEVISLLELIPSDIELLGIDLELAAKTTRRNETSFYHEQINLLRRSLNKIKSEFGIDTSRDARDARFYVEQRHILRKTLDKIKDHYDYILIDCPPNLYLVTQNSLAASDYYIITTIPDHLSTIGINILIRKISELNNVLVQKYRIARVDTACVALKGILFTMVHKAGPHMVGMNKKIMQDIRDEHGDVCFENYISWGIGYTEAAAQSTPVFLMNDDNAMRVAEQYKEVTKEFLQKVGGD</sequence>
<feature type="domain" description="AAA" evidence="1">
    <location>
        <begin position="2"/>
        <end position="150"/>
    </location>
</feature>
<dbReference type="PANTHER" id="PTHR13696:SF99">
    <property type="entry name" value="COBYRINIC ACID AC-DIAMIDE SYNTHASE"/>
    <property type="match status" value="1"/>
</dbReference>
<protein>
    <recommendedName>
        <fullName evidence="1">AAA domain-containing protein</fullName>
    </recommendedName>
</protein>
<dbReference type="Proteomes" id="UP000189681">
    <property type="component" value="Unassembled WGS sequence"/>
</dbReference>
<organism evidence="2 3">
    <name type="scientific">Candidatus Brocadia carolinensis</name>
    <dbReference type="NCBI Taxonomy" id="1004156"/>
    <lineage>
        <taxon>Bacteria</taxon>
        <taxon>Pseudomonadati</taxon>
        <taxon>Planctomycetota</taxon>
        <taxon>Candidatus Brocadiia</taxon>
        <taxon>Candidatus Brocadiales</taxon>
        <taxon>Candidatus Brocadiaceae</taxon>
        <taxon>Candidatus Brocadia</taxon>
    </lineage>
</organism>
<dbReference type="PANTHER" id="PTHR13696">
    <property type="entry name" value="P-LOOP CONTAINING NUCLEOSIDE TRIPHOSPHATE HYDROLASE"/>
    <property type="match status" value="1"/>
</dbReference>
<dbReference type="EMBL" id="AYTS01000013">
    <property type="protein sequence ID" value="OOP57794.1"/>
    <property type="molecule type" value="Genomic_DNA"/>
</dbReference>
<dbReference type="InterPro" id="IPR050678">
    <property type="entry name" value="DNA_Partitioning_ATPase"/>
</dbReference>
<reference evidence="2 3" key="1">
    <citation type="journal article" date="2017" name="Water Res.">
        <title>Discovery and metagenomic analysis of an anammox bacterial enrichment related to Candidatus "Brocadia caroliniensis" in a full-scale glycerol-fed nitritation-denitritation separate centrate treatment process.</title>
        <authorList>
            <person name="Park H."/>
            <person name="Brotto A.C."/>
            <person name="van Loosdrecht M.C."/>
            <person name="Chandran K."/>
        </authorList>
    </citation>
    <scope>NUCLEOTIDE SEQUENCE [LARGE SCALE GENOMIC DNA]</scope>
    <source>
        <strain evidence="2">26THWARD</strain>
    </source>
</reference>
<dbReference type="STRING" id="1004156.AYP45_01290"/>
<dbReference type="SUPFAM" id="SSF52540">
    <property type="entry name" value="P-loop containing nucleoside triphosphate hydrolases"/>
    <property type="match status" value="1"/>
</dbReference>